<dbReference type="Pfam" id="PF17100">
    <property type="entry name" value="NACHT_N"/>
    <property type="match status" value="1"/>
</dbReference>
<dbReference type="Pfam" id="PF23239">
    <property type="entry name" value="DUF7069"/>
    <property type="match status" value="1"/>
</dbReference>
<organism evidence="9 10">
    <name type="scientific">Phialocephala subalpina</name>
    <dbReference type="NCBI Taxonomy" id="576137"/>
    <lineage>
        <taxon>Eukaryota</taxon>
        <taxon>Fungi</taxon>
        <taxon>Dikarya</taxon>
        <taxon>Ascomycota</taxon>
        <taxon>Pezizomycotina</taxon>
        <taxon>Leotiomycetes</taxon>
        <taxon>Helotiales</taxon>
        <taxon>Mollisiaceae</taxon>
        <taxon>Phialocephala</taxon>
        <taxon>Phialocephala fortinii species complex</taxon>
    </lineage>
</organism>
<dbReference type="InterPro" id="IPR055497">
    <property type="entry name" value="DUF7069"/>
</dbReference>
<feature type="domain" description="GPI inositol-deacylase winged helix" evidence="6">
    <location>
        <begin position="690"/>
        <end position="778"/>
    </location>
</feature>
<evidence type="ECO:0000256" key="2">
    <source>
        <dbReference type="ARBA" id="ARBA00023043"/>
    </source>
</evidence>
<dbReference type="EMBL" id="FJOG01000039">
    <property type="protein sequence ID" value="CZR66737.1"/>
    <property type="molecule type" value="Genomic_DNA"/>
</dbReference>
<dbReference type="PRINTS" id="PR01415">
    <property type="entry name" value="ANKYRIN"/>
</dbReference>
<dbReference type="Pfam" id="PF24883">
    <property type="entry name" value="NPHP3_N"/>
    <property type="match status" value="1"/>
</dbReference>
<evidence type="ECO:0000259" key="5">
    <source>
        <dbReference type="Pfam" id="PF17100"/>
    </source>
</evidence>
<feature type="repeat" description="ANK" evidence="3">
    <location>
        <begin position="958"/>
        <end position="990"/>
    </location>
</feature>
<protein>
    <submittedName>
        <fullName evidence="9">Related to ankyrin</fullName>
    </submittedName>
</protein>
<proteinExistence type="predicted"/>
<dbReference type="PANTHER" id="PTHR24201:SF16">
    <property type="entry name" value="ANKYRIN-1-LIKE-RELATED"/>
    <property type="match status" value="1"/>
</dbReference>
<keyword evidence="2 3" id="KW-0040">ANK repeat</keyword>
<dbReference type="Pfam" id="PF12796">
    <property type="entry name" value="Ank_2"/>
    <property type="match status" value="2"/>
</dbReference>
<evidence type="ECO:0000256" key="4">
    <source>
        <dbReference type="SAM" id="MobiDB-lite"/>
    </source>
</evidence>
<feature type="domain" description="DUF7069" evidence="7">
    <location>
        <begin position="615"/>
        <end position="676"/>
    </location>
</feature>
<dbReference type="STRING" id="576137.A0A1L7XP44"/>
<dbReference type="InterPro" id="IPR056884">
    <property type="entry name" value="NPHP3-like_N"/>
</dbReference>
<feature type="repeat" description="ANK" evidence="3">
    <location>
        <begin position="991"/>
        <end position="1023"/>
    </location>
</feature>
<feature type="region of interest" description="Disordered" evidence="4">
    <location>
        <begin position="26"/>
        <end position="75"/>
    </location>
</feature>
<dbReference type="Pfam" id="PF22939">
    <property type="entry name" value="WHD_GPIID"/>
    <property type="match status" value="1"/>
</dbReference>
<evidence type="ECO:0000313" key="9">
    <source>
        <dbReference type="EMBL" id="CZR66737.1"/>
    </source>
</evidence>
<feature type="repeat" description="ANK" evidence="3">
    <location>
        <begin position="1157"/>
        <end position="1189"/>
    </location>
</feature>
<dbReference type="PROSITE" id="PS50297">
    <property type="entry name" value="ANK_REP_REGION"/>
    <property type="match status" value="8"/>
</dbReference>
<keyword evidence="1" id="KW-0677">Repeat</keyword>
<feature type="repeat" description="ANK" evidence="3">
    <location>
        <begin position="1124"/>
        <end position="1156"/>
    </location>
</feature>
<dbReference type="Gene3D" id="3.40.50.300">
    <property type="entry name" value="P-loop containing nucleotide triphosphate hydrolases"/>
    <property type="match status" value="1"/>
</dbReference>
<dbReference type="Gene3D" id="1.25.40.20">
    <property type="entry name" value="Ankyrin repeat-containing domain"/>
    <property type="match status" value="1"/>
</dbReference>
<dbReference type="InterPro" id="IPR027417">
    <property type="entry name" value="P-loop_NTPase"/>
</dbReference>
<dbReference type="InterPro" id="IPR002110">
    <property type="entry name" value="Ankyrin_rpt"/>
</dbReference>
<dbReference type="InterPro" id="IPR031359">
    <property type="entry name" value="NACHT_N"/>
</dbReference>
<dbReference type="Pfam" id="PF13637">
    <property type="entry name" value="Ank_4"/>
    <property type="match status" value="1"/>
</dbReference>
<dbReference type="InterPro" id="IPR054471">
    <property type="entry name" value="GPIID_WHD"/>
</dbReference>
<evidence type="ECO:0000259" key="6">
    <source>
        <dbReference type="Pfam" id="PF22939"/>
    </source>
</evidence>
<dbReference type="InterPro" id="IPR036770">
    <property type="entry name" value="Ankyrin_rpt-contain_sf"/>
</dbReference>
<feature type="domain" description="Nephrocystin 3-like N-terminal" evidence="8">
    <location>
        <begin position="423"/>
        <end position="585"/>
    </location>
</feature>
<name>A0A1L7XP44_9HELO</name>
<dbReference type="OrthoDB" id="163438at2759"/>
<evidence type="ECO:0000259" key="8">
    <source>
        <dbReference type="Pfam" id="PF24883"/>
    </source>
</evidence>
<dbReference type="SMART" id="SM00248">
    <property type="entry name" value="ANK"/>
    <property type="match status" value="9"/>
</dbReference>
<keyword evidence="10" id="KW-1185">Reference proteome</keyword>
<dbReference type="SUPFAM" id="SSF52540">
    <property type="entry name" value="P-loop containing nucleoside triphosphate hydrolases"/>
    <property type="match status" value="1"/>
</dbReference>
<feature type="repeat" description="ANK" evidence="3">
    <location>
        <begin position="925"/>
        <end position="957"/>
    </location>
</feature>
<feature type="repeat" description="ANK" evidence="3">
    <location>
        <begin position="1091"/>
        <end position="1123"/>
    </location>
</feature>
<feature type="domain" description="NWD NACHT-NTPase N-terminal" evidence="5">
    <location>
        <begin position="78"/>
        <end position="321"/>
    </location>
</feature>
<evidence type="ECO:0000256" key="1">
    <source>
        <dbReference type="ARBA" id="ARBA00022737"/>
    </source>
</evidence>
<dbReference type="Proteomes" id="UP000184330">
    <property type="component" value="Unassembled WGS sequence"/>
</dbReference>
<dbReference type="InterPro" id="IPR050776">
    <property type="entry name" value="Ank_Repeat/CDKN_Inhibitor"/>
</dbReference>
<evidence type="ECO:0000259" key="7">
    <source>
        <dbReference type="Pfam" id="PF23239"/>
    </source>
</evidence>
<dbReference type="PROSITE" id="PS50088">
    <property type="entry name" value="ANK_REPEAT"/>
    <property type="match status" value="9"/>
</dbReference>
<gene>
    <name evidence="9" type="ORF">PAC_16638</name>
</gene>
<dbReference type="GO" id="GO:0005634">
    <property type="term" value="C:nucleus"/>
    <property type="evidence" value="ECO:0007669"/>
    <property type="project" value="TreeGrafter"/>
</dbReference>
<sequence length="1191" mass="134715">MRIFARNHERDPAQKARSSVLRRLLGKKGGQARPEAGSVASSVSGNSLGREEHSGDDSVNPVLNSRPLTNYEGSPTTQTLWDRAYDTLREGNRQLVEKYEKLLSKELLETNSESNNELLQTETTLDDSKNVIDNTNRQTRQAQLAAVTKRGLERMDGNRIEYHIFGRAFVLKDQIAQAVGLVQWAKDWIGAAVKASPEASIAWAGVCVVLPLLTNPSAADAAYRDGFACVTNRMRYYIALEPLLLELIQDPSIAKTTDNLTEECKAHIVDLYQYILDFQFRSVLRFYRNWLGNLGRDLVQGEDWKQMQLKIKDLEDIVYKDFIQINELLSRQKLDCLNEKTKESLQNLYQILSTAKEQLRATEDIRDLASDHIKLTQTLAERRQQNQEELDKQACHQVFRITKGEKDNSYEWYKNRVEDRVGGTCEWFLTHENFLSWLKQDAGPLLVSADPGCGKSVLAKYLIDYGLPRAATICYFFFKDQDQNTLSQALCALLHQLFSQKPDLIRHAMPEYFKNGSGIVTLATTLWNILKDAAQDPAARPTIFVLDALDECAETDFRGLIRMLMAFFLQEPSKLGRVKFLLTSRPYENVVSGFHGLVDAFPYIRIPGEDESEAIGQEVNNVIRHRVQQLRLSADIGGHLERRLIEIPHRTYLWVYLVFDYLATSGFKRTKKGIESIIATLPESVNQAYEKILEKHKDSQMVRKALSIILAASRPLTLTEMNVAINTDISSRSMEDLDLEREDDFKRRLRSWCGLFVSIYHGKVYFLHQTAREFLLANLSSSGNFLPASGWHHSIHIHQAHAILADVCVVYLNFLNSDLTLTDTNGKSGHYNNNYAFLDYSAKNWGTHFRLAYISNNADIVPFTLRICNSDSKSYSAWFKIYWKTKNVKLPGHFPDLMVASYFGHKAVVKLLLEKSAKLETKDNYGRTPLSWAAGNGHEAVVELLLEKSAELETKDNCSRTPLLWAAQCGYEAVIELLLEKGAELKTKDNYGRTPLSWAAGNGHKAVVELLLEKGAELETKNNYSRTPLSWAAQCGYEAVIELLLEKGAELETKDKDYGQTPLSWAARCGYEAVVELLLDKGAELETKDNYSQTPLSWAAENGHEVVVELLLEKGAELETKSNNGQTPLSWAAENGHEAVVELLLEKSAFLETKDNCNRTPLSWAIENGHEAVVELLLEKGAELGIRNDYN</sequence>
<feature type="repeat" description="ANK" evidence="3">
    <location>
        <begin position="1058"/>
        <end position="1090"/>
    </location>
</feature>
<dbReference type="AlphaFoldDB" id="A0A1L7XP44"/>
<evidence type="ECO:0000256" key="3">
    <source>
        <dbReference type="PROSITE-ProRule" id="PRU00023"/>
    </source>
</evidence>
<feature type="compositionally biased region" description="Polar residues" evidence="4">
    <location>
        <begin position="61"/>
        <end position="75"/>
    </location>
</feature>
<feature type="repeat" description="ANK" evidence="3">
    <location>
        <begin position="897"/>
        <end position="924"/>
    </location>
</feature>
<evidence type="ECO:0000313" key="10">
    <source>
        <dbReference type="Proteomes" id="UP000184330"/>
    </source>
</evidence>
<dbReference type="SUPFAM" id="SSF48403">
    <property type="entry name" value="Ankyrin repeat"/>
    <property type="match status" value="1"/>
</dbReference>
<feature type="repeat" description="ANK" evidence="3">
    <location>
        <begin position="1024"/>
        <end position="1056"/>
    </location>
</feature>
<dbReference type="Pfam" id="PF00023">
    <property type="entry name" value="Ank"/>
    <property type="match status" value="2"/>
</dbReference>
<accession>A0A1L7XP44</accession>
<dbReference type="PANTHER" id="PTHR24201">
    <property type="entry name" value="ANK_REP_REGION DOMAIN-CONTAINING PROTEIN"/>
    <property type="match status" value="1"/>
</dbReference>
<reference evidence="9 10" key="1">
    <citation type="submission" date="2016-03" db="EMBL/GenBank/DDBJ databases">
        <authorList>
            <person name="Ploux O."/>
        </authorList>
    </citation>
    <scope>NUCLEOTIDE SEQUENCE [LARGE SCALE GENOMIC DNA]</scope>
    <source>
        <strain evidence="9 10">UAMH 11012</strain>
    </source>
</reference>
<feature type="compositionally biased region" description="Low complexity" evidence="4">
    <location>
        <begin position="36"/>
        <end position="45"/>
    </location>
</feature>